<dbReference type="SMART" id="SM00595">
    <property type="entry name" value="MADF"/>
    <property type="match status" value="1"/>
</dbReference>
<feature type="domain" description="MADF" evidence="2">
    <location>
        <begin position="41"/>
        <end position="129"/>
    </location>
</feature>
<keyword evidence="3" id="KW-1185">Reference proteome</keyword>
<dbReference type="PANTHER" id="PTHR12243">
    <property type="entry name" value="MADF DOMAIN TRANSCRIPTION FACTOR"/>
    <property type="match status" value="1"/>
</dbReference>
<dbReference type="PROSITE" id="PS51029">
    <property type="entry name" value="MADF"/>
    <property type="match status" value="1"/>
</dbReference>
<protein>
    <submittedName>
        <fullName evidence="4">MADF domain-containing protein</fullName>
    </submittedName>
</protein>
<evidence type="ECO:0000259" key="2">
    <source>
        <dbReference type="PROSITE" id="PS51029"/>
    </source>
</evidence>
<dbReference type="GO" id="GO:0005634">
    <property type="term" value="C:nucleus"/>
    <property type="evidence" value="ECO:0007669"/>
    <property type="project" value="TreeGrafter"/>
</dbReference>
<sequence>MSSDIRETTSVIDNLVNSFGRRNPNVLTATNSSKSPSFNELLIQKVREFPELYDQQQRACTDNVERTKIWDRIAFSIDSTIPGEFAKKRWLQMRDRYRKELKLALRDSFKYPPKWTYFKELTWLDPYLKDCFVQAGFTYPIKREPEETIDTDRNSESIENNNNNGVYADNTPPAISSNFMLQKMISSVNGGKKLYENNNDTYNEDSLTQALSNNFLTPESRSPTEKIYGGEEKGDTAVDRHSPCVIIPRIHRMRKCNLTIKRKLNQGVIKSPTFSQYNAQVTPNKNETDSEDTDIVKKPKIDDTFYTTLLEWLEDEDFLLTKLIITRLSKLPPNIKKITRRKLFSLLDEAEDSQDF</sequence>
<dbReference type="GO" id="GO:0006357">
    <property type="term" value="P:regulation of transcription by RNA polymerase II"/>
    <property type="evidence" value="ECO:0007669"/>
    <property type="project" value="TreeGrafter"/>
</dbReference>
<dbReference type="Pfam" id="PF10545">
    <property type="entry name" value="MADF_DNA_bdg"/>
    <property type="match status" value="1"/>
</dbReference>
<dbReference type="InterPro" id="IPR039353">
    <property type="entry name" value="TF_Adf1"/>
</dbReference>
<dbReference type="Proteomes" id="UP000046392">
    <property type="component" value="Unplaced"/>
</dbReference>
<dbReference type="PANTHER" id="PTHR12243:SF60">
    <property type="entry name" value="SI:CH211-15D5.12-RELATED"/>
    <property type="match status" value="1"/>
</dbReference>
<feature type="region of interest" description="Disordered" evidence="1">
    <location>
        <begin position="149"/>
        <end position="169"/>
    </location>
</feature>
<reference evidence="4" key="1">
    <citation type="submission" date="2017-02" db="UniProtKB">
        <authorList>
            <consortium name="WormBaseParasite"/>
        </authorList>
    </citation>
    <scope>IDENTIFICATION</scope>
</reference>
<dbReference type="GO" id="GO:0005667">
    <property type="term" value="C:transcription regulator complex"/>
    <property type="evidence" value="ECO:0007669"/>
    <property type="project" value="TreeGrafter"/>
</dbReference>
<evidence type="ECO:0000313" key="4">
    <source>
        <dbReference type="WBParaSite" id="SPAL_0000254800.1"/>
    </source>
</evidence>
<name>A0A0N5B926_STREA</name>
<dbReference type="WBParaSite" id="SPAL_0000254800.1">
    <property type="protein sequence ID" value="SPAL_0000254800.1"/>
    <property type="gene ID" value="SPAL_0000254800"/>
</dbReference>
<proteinExistence type="predicted"/>
<feature type="compositionally biased region" description="Basic and acidic residues" evidence="1">
    <location>
        <begin position="222"/>
        <end position="235"/>
    </location>
</feature>
<dbReference type="STRING" id="174720.A0A0N5B926"/>
<evidence type="ECO:0000256" key="1">
    <source>
        <dbReference type="SAM" id="MobiDB-lite"/>
    </source>
</evidence>
<feature type="region of interest" description="Disordered" evidence="1">
    <location>
        <begin position="213"/>
        <end position="235"/>
    </location>
</feature>
<organism evidence="3 4">
    <name type="scientific">Strongyloides papillosus</name>
    <name type="common">Intestinal threadworm</name>
    <dbReference type="NCBI Taxonomy" id="174720"/>
    <lineage>
        <taxon>Eukaryota</taxon>
        <taxon>Metazoa</taxon>
        <taxon>Ecdysozoa</taxon>
        <taxon>Nematoda</taxon>
        <taxon>Chromadorea</taxon>
        <taxon>Rhabditida</taxon>
        <taxon>Tylenchina</taxon>
        <taxon>Panagrolaimomorpha</taxon>
        <taxon>Strongyloidoidea</taxon>
        <taxon>Strongyloididae</taxon>
        <taxon>Strongyloides</taxon>
    </lineage>
</organism>
<dbReference type="InterPro" id="IPR006578">
    <property type="entry name" value="MADF-dom"/>
</dbReference>
<dbReference type="AlphaFoldDB" id="A0A0N5B926"/>
<accession>A0A0N5B926</accession>
<evidence type="ECO:0000313" key="3">
    <source>
        <dbReference type="Proteomes" id="UP000046392"/>
    </source>
</evidence>